<evidence type="ECO:0000313" key="7">
    <source>
        <dbReference type="Proteomes" id="UP000290637"/>
    </source>
</evidence>
<evidence type="ECO:0000313" key="6">
    <source>
        <dbReference type="EMBL" id="QBE62098.1"/>
    </source>
</evidence>
<dbReference type="Gene3D" id="3.40.190.10">
    <property type="entry name" value="Periplasmic binding protein-like II"/>
    <property type="match status" value="2"/>
</dbReference>
<organism evidence="6 7">
    <name type="scientific">Pseudoduganella lutea</name>
    <dbReference type="NCBI Taxonomy" id="321985"/>
    <lineage>
        <taxon>Bacteria</taxon>
        <taxon>Pseudomonadati</taxon>
        <taxon>Pseudomonadota</taxon>
        <taxon>Betaproteobacteria</taxon>
        <taxon>Burkholderiales</taxon>
        <taxon>Oxalobacteraceae</taxon>
        <taxon>Telluria group</taxon>
        <taxon>Pseudoduganella</taxon>
    </lineage>
</organism>
<sequence length="331" mass="37217">MRFNRLDLNLLLALDALLEEQNITRAAARVNVSQSAMSGMLSRLREFFEDDLLAAVGRNMELTVLGRQLVGPVRDLILHVHATVGMRVSFDPARETRCMKIMVSDYATEVFLNKVVARVLRDAPNMTLDLVPLADDAAEKLRRGENDFLIIPRQFLDPEHPQRLLFEDHYCAVIWEGNMHVGDTLDAATYERLPHIAPMLGRPRSPTVEELLLKAQNVNRRIRVITADFTSMATALVGTDLVATMHTRLALACARRLPIRVLPLPYALPSMAECLQWHRFQENDPCHIWLRGIMLEVGRGLPANAELAMAPHSANAIETMPSLRLPLLETA</sequence>
<dbReference type="Pfam" id="PF00126">
    <property type="entry name" value="HTH_1"/>
    <property type="match status" value="1"/>
</dbReference>
<dbReference type="Pfam" id="PF03466">
    <property type="entry name" value="LysR_substrate"/>
    <property type="match status" value="1"/>
</dbReference>
<dbReference type="InterPro" id="IPR005119">
    <property type="entry name" value="LysR_subst-bd"/>
</dbReference>
<keyword evidence="7" id="KW-1185">Reference proteome</keyword>
<proteinExistence type="inferred from homology"/>
<reference evidence="6 7" key="1">
    <citation type="submission" date="2019-02" db="EMBL/GenBank/DDBJ databases">
        <title>Draft Genome Sequences of Six Type Strains of the Genus Massilia.</title>
        <authorList>
            <person name="Miess H."/>
            <person name="Frediansyhah A."/>
            <person name="Gross H."/>
        </authorList>
    </citation>
    <scope>NUCLEOTIDE SEQUENCE [LARGE SCALE GENOMIC DNA]</scope>
    <source>
        <strain evidence="6 7">DSM 17473</strain>
    </source>
</reference>
<name>A0A4P6KVD1_9BURK</name>
<accession>A0A4P6KVD1</accession>
<keyword evidence="2" id="KW-0805">Transcription regulation</keyword>
<dbReference type="RefSeq" id="WP_130185235.1">
    <property type="nucleotide sequence ID" value="NZ_CP035913.1"/>
</dbReference>
<dbReference type="Gene3D" id="1.10.10.10">
    <property type="entry name" value="Winged helix-like DNA-binding domain superfamily/Winged helix DNA-binding domain"/>
    <property type="match status" value="1"/>
</dbReference>
<dbReference type="Proteomes" id="UP000290637">
    <property type="component" value="Chromosome"/>
</dbReference>
<dbReference type="SUPFAM" id="SSF46785">
    <property type="entry name" value="Winged helix' DNA-binding domain"/>
    <property type="match status" value="1"/>
</dbReference>
<gene>
    <name evidence="6" type="ORF">EWM63_03135</name>
</gene>
<keyword evidence="3" id="KW-0238">DNA-binding</keyword>
<dbReference type="OrthoDB" id="5495633at2"/>
<evidence type="ECO:0000259" key="5">
    <source>
        <dbReference type="PROSITE" id="PS50931"/>
    </source>
</evidence>
<feature type="domain" description="HTH lysR-type" evidence="5">
    <location>
        <begin position="6"/>
        <end position="63"/>
    </location>
</feature>
<dbReference type="GO" id="GO:0003677">
    <property type="term" value="F:DNA binding"/>
    <property type="evidence" value="ECO:0007669"/>
    <property type="project" value="UniProtKB-KW"/>
</dbReference>
<evidence type="ECO:0000256" key="1">
    <source>
        <dbReference type="ARBA" id="ARBA00009437"/>
    </source>
</evidence>
<protein>
    <submittedName>
        <fullName evidence="6">LysR family transcriptional regulator</fullName>
    </submittedName>
</protein>
<dbReference type="GO" id="GO:0003700">
    <property type="term" value="F:DNA-binding transcription factor activity"/>
    <property type="evidence" value="ECO:0007669"/>
    <property type="project" value="InterPro"/>
</dbReference>
<dbReference type="InterPro" id="IPR036388">
    <property type="entry name" value="WH-like_DNA-bd_sf"/>
</dbReference>
<dbReference type="PROSITE" id="PS50931">
    <property type="entry name" value="HTH_LYSR"/>
    <property type="match status" value="1"/>
</dbReference>
<dbReference type="InterPro" id="IPR050389">
    <property type="entry name" value="LysR-type_TF"/>
</dbReference>
<evidence type="ECO:0000256" key="2">
    <source>
        <dbReference type="ARBA" id="ARBA00023015"/>
    </source>
</evidence>
<dbReference type="PANTHER" id="PTHR30118:SF6">
    <property type="entry name" value="HTH-TYPE TRANSCRIPTIONAL REGULATOR LEUO"/>
    <property type="match status" value="1"/>
</dbReference>
<evidence type="ECO:0000256" key="4">
    <source>
        <dbReference type="ARBA" id="ARBA00023163"/>
    </source>
</evidence>
<comment type="similarity">
    <text evidence="1">Belongs to the LysR transcriptional regulatory family.</text>
</comment>
<dbReference type="AlphaFoldDB" id="A0A4P6KVD1"/>
<keyword evidence="4" id="KW-0804">Transcription</keyword>
<dbReference type="InterPro" id="IPR000847">
    <property type="entry name" value="LysR_HTH_N"/>
</dbReference>
<dbReference type="SUPFAM" id="SSF53850">
    <property type="entry name" value="Periplasmic binding protein-like II"/>
    <property type="match status" value="1"/>
</dbReference>
<dbReference type="KEGG" id="plue:EWM63_03135"/>
<dbReference type="InterPro" id="IPR036390">
    <property type="entry name" value="WH_DNA-bd_sf"/>
</dbReference>
<dbReference type="EMBL" id="CP035913">
    <property type="protein sequence ID" value="QBE62098.1"/>
    <property type="molecule type" value="Genomic_DNA"/>
</dbReference>
<evidence type="ECO:0000256" key="3">
    <source>
        <dbReference type="ARBA" id="ARBA00023125"/>
    </source>
</evidence>
<dbReference type="PANTHER" id="PTHR30118">
    <property type="entry name" value="HTH-TYPE TRANSCRIPTIONAL REGULATOR LEUO-RELATED"/>
    <property type="match status" value="1"/>
</dbReference>